<feature type="non-terminal residue" evidence="2">
    <location>
        <position position="1"/>
    </location>
</feature>
<accession>A0A6A5VSU8</accession>
<proteinExistence type="predicted"/>
<feature type="transmembrane region" description="Helical" evidence="1">
    <location>
        <begin position="28"/>
        <end position="50"/>
    </location>
</feature>
<dbReference type="OrthoDB" id="5420958at2759"/>
<dbReference type="EMBL" id="ML976657">
    <property type="protein sequence ID" value="KAF1979985.1"/>
    <property type="molecule type" value="Genomic_DNA"/>
</dbReference>
<evidence type="ECO:0000313" key="3">
    <source>
        <dbReference type="Proteomes" id="UP000800036"/>
    </source>
</evidence>
<keyword evidence="1" id="KW-1133">Transmembrane helix</keyword>
<gene>
    <name evidence="2" type="ORF">BU23DRAFT_446622</name>
</gene>
<sequence length="59" mass="7161">FSVLKRFYNYEINVFIKSYINYITKVKFFLVFYNAYIKTIIAGNIIVRFYRASLIPYNS</sequence>
<evidence type="ECO:0000256" key="1">
    <source>
        <dbReference type="SAM" id="Phobius"/>
    </source>
</evidence>
<keyword evidence="1" id="KW-0812">Transmembrane</keyword>
<keyword evidence="1" id="KW-0472">Membrane</keyword>
<reference evidence="2" key="1">
    <citation type="journal article" date="2020" name="Stud. Mycol.">
        <title>101 Dothideomycetes genomes: a test case for predicting lifestyles and emergence of pathogens.</title>
        <authorList>
            <person name="Haridas S."/>
            <person name="Albert R."/>
            <person name="Binder M."/>
            <person name="Bloem J."/>
            <person name="Labutti K."/>
            <person name="Salamov A."/>
            <person name="Andreopoulos B."/>
            <person name="Baker S."/>
            <person name="Barry K."/>
            <person name="Bills G."/>
            <person name="Bluhm B."/>
            <person name="Cannon C."/>
            <person name="Castanera R."/>
            <person name="Culley D."/>
            <person name="Daum C."/>
            <person name="Ezra D."/>
            <person name="Gonzalez J."/>
            <person name="Henrissat B."/>
            <person name="Kuo A."/>
            <person name="Liang C."/>
            <person name="Lipzen A."/>
            <person name="Lutzoni F."/>
            <person name="Magnuson J."/>
            <person name="Mondo S."/>
            <person name="Nolan M."/>
            <person name="Ohm R."/>
            <person name="Pangilinan J."/>
            <person name="Park H.-J."/>
            <person name="Ramirez L."/>
            <person name="Alfaro M."/>
            <person name="Sun H."/>
            <person name="Tritt A."/>
            <person name="Yoshinaga Y."/>
            <person name="Zwiers L.-H."/>
            <person name="Turgeon B."/>
            <person name="Goodwin S."/>
            <person name="Spatafora J."/>
            <person name="Crous P."/>
            <person name="Grigoriev I."/>
        </authorList>
    </citation>
    <scope>NUCLEOTIDE SEQUENCE</scope>
    <source>
        <strain evidence="2">CBS 107.79</strain>
    </source>
</reference>
<keyword evidence="3" id="KW-1185">Reference proteome</keyword>
<name>A0A6A5VSU8_9PLEO</name>
<protein>
    <submittedName>
        <fullName evidence="2">Uncharacterized protein</fullName>
    </submittedName>
</protein>
<organism evidence="2 3">
    <name type="scientific">Bimuria novae-zelandiae CBS 107.79</name>
    <dbReference type="NCBI Taxonomy" id="1447943"/>
    <lineage>
        <taxon>Eukaryota</taxon>
        <taxon>Fungi</taxon>
        <taxon>Dikarya</taxon>
        <taxon>Ascomycota</taxon>
        <taxon>Pezizomycotina</taxon>
        <taxon>Dothideomycetes</taxon>
        <taxon>Pleosporomycetidae</taxon>
        <taxon>Pleosporales</taxon>
        <taxon>Massarineae</taxon>
        <taxon>Didymosphaeriaceae</taxon>
        <taxon>Bimuria</taxon>
    </lineage>
</organism>
<dbReference type="Proteomes" id="UP000800036">
    <property type="component" value="Unassembled WGS sequence"/>
</dbReference>
<dbReference type="AlphaFoldDB" id="A0A6A5VSU8"/>
<evidence type="ECO:0000313" key="2">
    <source>
        <dbReference type="EMBL" id="KAF1979985.1"/>
    </source>
</evidence>